<evidence type="ECO:0000256" key="1">
    <source>
        <dbReference type="ARBA" id="ARBA00001933"/>
    </source>
</evidence>
<sequence length="114" mass="12676">IIAAAGSVALEDMVDRLAKDHMNARNLAEGIAQIPGLSIDLETIKTNIIYFDLLSDRLTADKFMARVGQKGVKFLSTGSSRFRMVTHYGIEHEDIDAVLIALREVMEEPQQTEE</sequence>
<dbReference type="PANTHER" id="PTHR48097:SF9">
    <property type="entry name" value="L-THREONINE ALDOLASE"/>
    <property type="match status" value="1"/>
</dbReference>
<dbReference type="InterPro" id="IPR015422">
    <property type="entry name" value="PyrdxlP-dep_Trfase_small"/>
</dbReference>
<comment type="similarity">
    <text evidence="2">Belongs to the threonine aldolase family.</text>
</comment>
<dbReference type="SUPFAM" id="SSF53383">
    <property type="entry name" value="PLP-dependent transferases"/>
    <property type="match status" value="1"/>
</dbReference>
<keyword evidence="4" id="KW-0456">Lyase</keyword>
<evidence type="ECO:0000256" key="2">
    <source>
        <dbReference type="ARBA" id="ARBA00006966"/>
    </source>
</evidence>
<feature type="domain" description="Aromatic amino acid beta-eliminating lyase/threonine aldolase" evidence="5">
    <location>
        <begin position="1"/>
        <end position="52"/>
    </location>
</feature>
<comment type="cofactor">
    <cofactor evidence="1">
        <name>pyridoxal 5'-phosphate</name>
        <dbReference type="ChEBI" id="CHEBI:597326"/>
    </cofactor>
</comment>
<dbReference type="EMBL" id="BARS01002841">
    <property type="protein sequence ID" value="GAF73627.1"/>
    <property type="molecule type" value="Genomic_DNA"/>
</dbReference>
<evidence type="ECO:0000256" key="3">
    <source>
        <dbReference type="ARBA" id="ARBA00022898"/>
    </source>
</evidence>
<dbReference type="PANTHER" id="PTHR48097">
    <property type="entry name" value="L-THREONINE ALDOLASE-RELATED"/>
    <property type="match status" value="1"/>
</dbReference>
<dbReference type="Pfam" id="PF01212">
    <property type="entry name" value="Beta_elim_lyase"/>
    <property type="match status" value="1"/>
</dbReference>
<accession>X0SCJ1</accession>
<dbReference type="GO" id="GO:0008732">
    <property type="term" value="F:L-allo-threonine aldolase activity"/>
    <property type="evidence" value="ECO:0007669"/>
    <property type="project" value="TreeGrafter"/>
</dbReference>
<evidence type="ECO:0000256" key="4">
    <source>
        <dbReference type="ARBA" id="ARBA00023239"/>
    </source>
</evidence>
<evidence type="ECO:0000259" key="5">
    <source>
        <dbReference type="Pfam" id="PF01212"/>
    </source>
</evidence>
<dbReference type="FunFam" id="3.90.1150.10:FF:000041">
    <property type="entry name" value="Low-specificity L-threonine aldolase"/>
    <property type="match status" value="1"/>
</dbReference>
<comment type="caution">
    <text evidence="6">The sequence shown here is derived from an EMBL/GenBank/DDBJ whole genome shotgun (WGS) entry which is preliminary data.</text>
</comment>
<dbReference type="AlphaFoldDB" id="X0SCJ1"/>
<gene>
    <name evidence="6" type="ORF">S01H1_05454</name>
</gene>
<dbReference type="Gene3D" id="3.90.1150.10">
    <property type="entry name" value="Aspartate Aminotransferase, domain 1"/>
    <property type="match status" value="1"/>
</dbReference>
<dbReference type="GO" id="GO:0005829">
    <property type="term" value="C:cytosol"/>
    <property type="evidence" value="ECO:0007669"/>
    <property type="project" value="TreeGrafter"/>
</dbReference>
<name>X0SCJ1_9ZZZZ</name>
<reference evidence="6" key="1">
    <citation type="journal article" date="2014" name="Front. Microbiol.">
        <title>High frequency of phylogenetically diverse reductive dehalogenase-homologous genes in deep subseafloor sedimentary metagenomes.</title>
        <authorList>
            <person name="Kawai M."/>
            <person name="Futagami T."/>
            <person name="Toyoda A."/>
            <person name="Takaki Y."/>
            <person name="Nishi S."/>
            <person name="Hori S."/>
            <person name="Arai W."/>
            <person name="Tsubouchi T."/>
            <person name="Morono Y."/>
            <person name="Uchiyama I."/>
            <person name="Ito T."/>
            <person name="Fujiyama A."/>
            <person name="Inagaki F."/>
            <person name="Takami H."/>
        </authorList>
    </citation>
    <scope>NUCLEOTIDE SEQUENCE</scope>
    <source>
        <strain evidence="6">Expedition CK06-06</strain>
    </source>
</reference>
<dbReference type="InterPro" id="IPR001597">
    <property type="entry name" value="ArAA_b-elim_lyase/Thr_aldolase"/>
</dbReference>
<evidence type="ECO:0000313" key="6">
    <source>
        <dbReference type="EMBL" id="GAF73627.1"/>
    </source>
</evidence>
<dbReference type="InterPro" id="IPR015424">
    <property type="entry name" value="PyrdxlP-dep_Trfase"/>
</dbReference>
<dbReference type="GO" id="GO:0006545">
    <property type="term" value="P:glycine biosynthetic process"/>
    <property type="evidence" value="ECO:0007669"/>
    <property type="project" value="TreeGrafter"/>
</dbReference>
<organism evidence="6">
    <name type="scientific">marine sediment metagenome</name>
    <dbReference type="NCBI Taxonomy" id="412755"/>
    <lineage>
        <taxon>unclassified sequences</taxon>
        <taxon>metagenomes</taxon>
        <taxon>ecological metagenomes</taxon>
    </lineage>
</organism>
<feature type="non-terminal residue" evidence="6">
    <location>
        <position position="1"/>
    </location>
</feature>
<proteinExistence type="inferred from homology"/>
<keyword evidence="3" id="KW-0663">Pyridoxal phosphate</keyword>
<protein>
    <recommendedName>
        <fullName evidence="5">Aromatic amino acid beta-eliminating lyase/threonine aldolase domain-containing protein</fullName>
    </recommendedName>
</protein>
<dbReference type="GO" id="GO:0006567">
    <property type="term" value="P:L-threonine catabolic process"/>
    <property type="evidence" value="ECO:0007669"/>
    <property type="project" value="TreeGrafter"/>
</dbReference>